<dbReference type="EC" id="2.4.1.250" evidence="4"/>
<proteinExistence type="predicted"/>
<gene>
    <name evidence="4" type="primary">mshA_3</name>
    <name evidence="4" type="ORF">ERS852429_03713</name>
</gene>
<dbReference type="Gene3D" id="3.40.50.2000">
    <property type="entry name" value="Glycogen Phosphorylase B"/>
    <property type="match status" value="2"/>
</dbReference>
<name>A0A173VXH2_PARDI</name>
<dbReference type="EMBL" id="CYXP01000010">
    <property type="protein sequence ID" value="CUN31336.1"/>
    <property type="molecule type" value="Genomic_DNA"/>
</dbReference>
<evidence type="ECO:0000313" key="5">
    <source>
        <dbReference type="Proteomes" id="UP000095591"/>
    </source>
</evidence>
<dbReference type="OMA" id="DYELWLA"/>
<evidence type="ECO:0000259" key="3">
    <source>
        <dbReference type="Pfam" id="PF13439"/>
    </source>
</evidence>
<dbReference type="PANTHER" id="PTHR46401">
    <property type="entry name" value="GLYCOSYLTRANSFERASE WBBK-RELATED"/>
    <property type="match status" value="1"/>
</dbReference>
<dbReference type="DNASU" id="5307964"/>
<dbReference type="CDD" id="cd03809">
    <property type="entry name" value="GT4_MtfB-like"/>
    <property type="match status" value="1"/>
</dbReference>
<dbReference type="AlphaFoldDB" id="A0A173VXH2"/>
<accession>A0A173VXH2</accession>
<keyword evidence="1 4" id="KW-0808">Transferase</keyword>
<sequence length="377" mass="42982">MKIAFDAKRITHNATGLGNYSRFVVNSLSASFPEHTYQLYTPGKGKEALRKRIEERPSVSFHYPEGRFDKLFPSLWRTSGLTATLRKEHVDLFHGLSNEIPMNLKQNGIPAVVTIHDLIFLRYPQLYKPIDRSIYTYKFKQACLRSDKIIAISRQTMRDIRDFFHIPESKIEVVYQGCDPIFGQAVQEDVKSSVREKYQINGPYILYVGSIEERKNLLLLVKALKKLKEDISVIAIGKHTPYTDTVETYIRENNLSGRVHILTHIPFNELAAFYQMATLFVYPSFFEGFGIPILEAQLAGIPVIAATGSCLEEAGGPSALYTDPRNEQELRGLIESVLNEPKLAESMRSGGRENIRRFMPDVLAAHFMRVYENISRS</sequence>
<evidence type="ECO:0000256" key="1">
    <source>
        <dbReference type="ARBA" id="ARBA00022679"/>
    </source>
</evidence>
<dbReference type="Pfam" id="PF13439">
    <property type="entry name" value="Glyco_transf_4"/>
    <property type="match status" value="1"/>
</dbReference>
<organism evidence="4 5">
    <name type="scientific">Parabacteroides distasonis</name>
    <dbReference type="NCBI Taxonomy" id="823"/>
    <lineage>
        <taxon>Bacteria</taxon>
        <taxon>Pseudomonadati</taxon>
        <taxon>Bacteroidota</taxon>
        <taxon>Bacteroidia</taxon>
        <taxon>Bacteroidales</taxon>
        <taxon>Tannerellaceae</taxon>
        <taxon>Parabacteroides</taxon>
    </lineage>
</organism>
<evidence type="ECO:0000259" key="2">
    <source>
        <dbReference type="Pfam" id="PF00534"/>
    </source>
</evidence>
<dbReference type="InterPro" id="IPR001296">
    <property type="entry name" value="Glyco_trans_1"/>
</dbReference>
<dbReference type="GO" id="GO:0102710">
    <property type="term" value="F:D-inositol-3-phosphate glycosyltransferase activity"/>
    <property type="evidence" value="ECO:0007669"/>
    <property type="project" value="UniProtKB-EC"/>
</dbReference>
<feature type="domain" description="Glycosyltransferase subfamily 4-like N-terminal" evidence="3">
    <location>
        <begin position="35"/>
        <end position="180"/>
    </location>
</feature>
<protein>
    <submittedName>
        <fullName evidence="4">D-inositol-3-phosphate glycosyltransferase</fullName>
        <ecNumber evidence="4">2.4.1.250</ecNumber>
    </submittedName>
</protein>
<dbReference type="GO" id="GO:0009103">
    <property type="term" value="P:lipopolysaccharide biosynthetic process"/>
    <property type="evidence" value="ECO:0007669"/>
    <property type="project" value="TreeGrafter"/>
</dbReference>
<dbReference type="RefSeq" id="WP_011967006.1">
    <property type="nucleotide sequence ID" value="NZ_CDRH01000025.1"/>
</dbReference>
<reference evidence="4 5" key="1">
    <citation type="submission" date="2015-09" db="EMBL/GenBank/DDBJ databases">
        <authorList>
            <consortium name="Pathogen Informatics"/>
        </authorList>
    </citation>
    <scope>NUCLEOTIDE SEQUENCE [LARGE SCALE GENOMIC DNA]</scope>
    <source>
        <strain evidence="4 5">2789STDY5608872</strain>
    </source>
</reference>
<dbReference type="Proteomes" id="UP000095591">
    <property type="component" value="Unassembled WGS sequence"/>
</dbReference>
<dbReference type="SUPFAM" id="SSF53756">
    <property type="entry name" value="UDP-Glycosyltransferase/glycogen phosphorylase"/>
    <property type="match status" value="1"/>
</dbReference>
<keyword evidence="4" id="KW-0328">Glycosyltransferase</keyword>
<feature type="domain" description="Glycosyl transferase family 1" evidence="2">
    <location>
        <begin position="196"/>
        <end position="353"/>
    </location>
</feature>
<evidence type="ECO:0000313" key="4">
    <source>
        <dbReference type="EMBL" id="CUN31336.1"/>
    </source>
</evidence>
<dbReference type="PANTHER" id="PTHR46401:SF2">
    <property type="entry name" value="GLYCOSYLTRANSFERASE WBBK-RELATED"/>
    <property type="match status" value="1"/>
</dbReference>
<dbReference type="InterPro" id="IPR028098">
    <property type="entry name" value="Glyco_trans_4-like_N"/>
</dbReference>
<dbReference type="Pfam" id="PF00534">
    <property type="entry name" value="Glycos_transf_1"/>
    <property type="match status" value="1"/>
</dbReference>